<protein>
    <submittedName>
        <fullName evidence="1">Type VI secretion system baseplate subunit TssF</fullName>
    </submittedName>
</protein>
<name>A0A2N7VCK7_9BURK</name>
<dbReference type="RefSeq" id="WP_102648996.1">
    <property type="nucleotide sequence ID" value="NZ_PNYA01000038.1"/>
</dbReference>
<gene>
    <name evidence="1" type="primary">vasA</name>
    <name evidence="1" type="ORF">C0Z18_29590</name>
</gene>
<dbReference type="NCBIfam" id="TIGR03359">
    <property type="entry name" value="VI_chp_6"/>
    <property type="match status" value="1"/>
</dbReference>
<accession>A0A2N7VCK7</accession>
<dbReference type="Pfam" id="PF05947">
    <property type="entry name" value="T6SS_TssF"/>
    <property type="match status" value="1"/>
</dbReference>
<sequence length="611" mass="66939">MDDLLPEYERQLALLRQSLGEFAERYPKAAARLAISGEHSEDPHVERLIQSAALLNARASTRIDDDLPELPEAMLEILYPEYLRPFPSCSIAHFEGSGAVAKLTKPLTIERGVELKTRTGEYFFRTVYDVVFAPIRIAHARYSPATVAPAKVRLHEHTTAIVSITFTAHAANAPIADAIPKRARVFVDGTRRMVAATIDTLLLRTSNAFVEADGCGTWIALDAVPISACGFALDESLIERRDGNQSQFRLLLEYFAFPEKFDFLDVDLSALMQAAGRCHSVTLHLPIKDLSHDSATAHLLQTLGATNFKLFCTPVVNLFDSPSEPIPIENIEFPIFPVVPGTLNCADASPYWVEAVRVIEENATGVKTHEIEPYHSLSHHGAQSGLGTFWLAQRDGRLAELLPGHDMVLSLVDSSGQLSEATGKQIEMDLACTNGSLPSQLRVADVDGDLIHTDESMTGRVMMLRVPTESAAKPNAQRQLWDIVGTMSAGDLSLNQAGLPALKKLMTAHVSSRSSNALRHIDSIMHLARESALEWVTMEPQPMLVRGIRVRLAVDDTQLGDCVISAYARALESIFKHFAPVNSFVQLILISGRNGAQLIEGRPLPGALELI</sequence>
<evidence type="ECO:0000313" key="2">
    <source>
        <dbReference type="Proteomes" id="UP000235616"/>
    </source>
</evidence>
<dbReference type="OrthoDB" id="9763676at2"/>
<proteinExistence type="predicted"/>
<dbReference type="EMBL" id="PNYA01000038">
    <property type="protein sequence ID" value="PMS14908.1"/>
    <property type="molecule type" value="Genomic_DNA"/>
</dbReference>
<dbReference type="PIRSF" id="PIRSF028304">
    <property type="entry name" value="UCP028304"/>
    <property type="match status" value="1"/>
</dbReference>
<dbReference type="PANTHER" id="PTHR35370:SF1">
    <property type="entry name" value="TYPE VI SECRETION SYSTEM COMPONENT TSSF1"/>
    <property type="match status" value="1"/>
</dbReference>
<keyword evidence="2" id="KW-1185">Reference proteome</keyword>
<comment type="caution">
    <text evidence="1">The sequence shown here is derived from an EMBL/GenBank/DDBJ whole genome shotgun (WGS) entry which is preliminary data.</text>
</comment>
<dbReference type="PANTHER" id="PTHR35370">
    <property type="entry name" value="CYTOPLASMIC PROTEIN-RELATED-RELATED"/>
    <property type="match status" value="1"/>
</dbReference>
<reference evidence="1 2" key="1">
    <citation type="submission" date="2018-01" db="EMBL/GenBank/DDBJ databases">
        <title>Whole genome analyses suggest that Burkholderia sensu lato contains two further novel genera in the rhizoxinica-symbiotica group Mycetohabitans gen. nov., and Trinickia gen. nov.: implications for the evolution of diazotrophy and nodulation in the Burkholderiaceae.</title>
        <authorList>
            <person name="Estrada-de los Santos P."/>
            <person name="Palmer M."/>
            <person name="Chavez-Ramirez B."/>
            <person name="Beukes C."/>
            <person name="Steenkamp E.T."/>
            <person name="Hirsch A.M."/>
            <person name="Manyaka P."/>
            <person name="Maluk M."/>
            <person name="Lafos M."/>
            <person name="Crook M."/>
            <person name="Gross E."/>
            <person name="Simon M.F."/>
            <person name="Bueno dos Reis Junior F."/>
            <person name="Poole P.S."/>
            <person name="Venter S.N."/>
            <person name="James E.K."/>
        </authorList>
    </citation>
    <scope>NUCLEOTIDE SEQUENCE [LARGE SCALE GENOMIC DNA]</scope>
    <source>
        <strain evidence="1 2">GIMN1.004</strain>
    </source>
</reference>
<dbReference type="InterPro" id="IPR010272">
    <property type="entry name" value="T6SS_TssF"/>
</dbReference>
<dbReference type="Proteomes" id="UP000235616">
    <property type="component" value="Unassembled WGS sequence"/>
</dbReference>
<dbReference type="AlphaFoldDB" id="A0A2N7VCK7"/>
<evidence type="ECO:0000313" key="1">
    <source>
        <dbReference type="EMBL" id="PMS14908.1"/>
    </source>
</evidence>
<organism evidence="1 2">
    <name type="scientific">Trinickia dabaoshanensis</name>
    <dbReference type="NCBI Taxonomy" id="564714"/>
    <lineage>
        <taxon>Bacteria</taxon>
        <taxon>Pseudomonadati</taxon>
        <taxon>Pseudomonadota</taxon>
        <taxon>Betaproteobacteria</taxon>
        <taxon>Burkholderiales</taxon>
        <taxon>Burkholderiaceae</taxon>
        <taxon>Trinickia</taxon>
    </lineage>
</organism>